<evidence type="ECO:0000313" key="19">
    <source>
        <dbReference type="EMBL" id="BCJ91020.1"/>
    </source>
</evidence>
<dbReference type="SMART" id="SM00382">
    <property type="entry name" value="AAA"/>
    <property type="match status" value="1"/>
</dbReference>
<dbReference type="SMART" id="SM00448">
    <property type="entry name" value="REC"/>
    <property type="match status" value="1"/>
</dbReference>
<dbReference type="InterPro" id="IPR010114">
    <property type="entry name" value="Transcript_reg_NtrC"/>
</dbReference>
<dbReference type="Pfam" id="PF00158">
    <property type="entry name" value="Sigma54_activat"/>
    <property type="match status" value="1"/>
</dbReference>
<dbReference type="GO" id="GO:0005737">
    <property type="term" value="C:cytoplasm"/>
    <property type="evidence" value="ECO:0007669"/>
    <property type="project" value="UniProtKB-SubCell"/>
</dbReference>
<keyword evidence="4 16" id="KW-0678">Repressor</keyword>
<evidence type="ECO:0000256" key="10">
    <source>
        <dbReference type="ARBA" id="ARBA00023125"/>
    </source>
</evidence>
<dbReference type="NCBIfam" id="TIGR01818">
    <property type="entry name" value="ntrC"/>
    <property type="match status" value="1"/>
</dbReference>
<dbReference type="CDD" id="cd00009">
    <property type="entry name" value="AAA"/>
    <property type="match status" value="1"/>
</dbReference>
<evidence type="ECO:0000313" key="20">
    <source>
        <dbReference type="Proteomes" id="UP000515317"/>
    </source>
</evidence>
<dbReference type="Gene3D" id="3.40.50.300">
    <property type="entry name" value="P-loop containing nucleotide triphosphate hydrolases"/>
    <property type="match status" value="1"/>
</dbReference>
<evidence type="ECO:0000256" key="2">
    <source>
        <dbReference type="ARBA" id="ARBA00019059"/>
    </source>
</evidence>
<keyword evidence="6 16" id="KW-0547">Nucleotide-binding</keyword>
<dbReference type="FunFam" id="3.40.50.300:FF:000006">
    <property type="entry name" value="DNA-binding transcriptional regulator NtrC"/>
    <property type="match status" value="1"/>
</dbReference>
<keyword evidence="8 16" id="KW-0902">Two-component regulatory system</keyword>
<evidence type="ECO:0000256" key="3">
    <source>
        <dbReference type="ARBA" id="ARBA00022490"/>
    </source>
</evidence>
<feature type="modified residue" description="4-aspartylphosphate" evidence="15">
    <location>
        <position position="54"/>
    </location>
</feature>
<evidence type="ECO:0000256" key="7">
    <source>
        <dbReference type="ARBA" id="ARBA00022840"/>
    </source>
</evidence>
<keyword evidence="20" id="KW-1185">Reference proteome</keyword>
<dbReference type="InterPro" id="IPR009057">
    <property type="entry name" value="Homeodomain-like_sf"/>
</dbReference>
<keyword evidence="7 16" id="KW-0067">ATP-binding</keyword>
<reference evidence="19 20" key="1">
    <citation type="submission" date="2020-08" db="EMBL/GenBank/DDBJ databases">
        <title>Genome sequence of Rhizobiales bacterium strain IZ6.</title>
        <authorList>
            <person name="Nakai R."/>
            <person name="Naganuma T."/>
        </authorList>
    </citation>
    <scope>NUCLEOTIDE SEQUENCE [LARGE SCALE GENOMIC DNA]</scope>
    <source>
        <strain evidence="19 20">IZ6</strain>
    </source>
</reference>
<feature type="domain" description="Response regulatory" evidence="18">
    <location>
        <begin position="5"/>
        <end position="119"/>
    </location>
</feature>
<evidence type="ECO:0000256" key="8">
    <source>
        <dbReference type="ARBA" id="ARBA00023012"/>
    </source>
</evidence>
<dbReference type="InterPro" id="IPR025944">
    <property type="entry name" value="Sigma_54_int_dom_CS"/>
</dbReference>
<dbReference type="InterPro" id="IPR001789">
    <property type="entry name" value="Sig_transdc_resp-reg_receiver"/>
</dbReference>
<comment type="function">
    <text evidence="14 16">Member of the two-component regulatory system NtrB/NtrC, which controls expression of the nitrogen-regulated (ntr) genes in response to nitrogen limitation. Phosphorylated NtrC binds directly to DNA and stimulates the formation of open promoter-sigma54-RNA polymerase complexes.</text>
</comment>
<evidence type="ECO:0000256" key="14">
    <source>
        <dbReference type="ARBA" id="ARBA00043886"/>
    </source>
</evidence>
<dbReference type="PROSITE" id="PS00675">
    <property type="entry name" value="SIGMA54_INTERACT_1"/>
    <property type="match status" value="1"/>
</dbReference>
<evidence type="ECO:0000256" key="12">
    <source>
        <dbReference type="ARBA" id="ARBA00023163"/>
    </source>
</evidence>
<dbReference type="InterPro" id="IPR058031">
    <property type="entry name" value="AAA_lid_NorR"/>
</dbReference>
<dbReference type="PRINTS" id="PR01590">
    <property type="entry name" value="HTHFIS"/>
</dbReference>
<dbReference type="GO" id="GO:0006808">
    <property type="term" value="P:regulation of nitrogen utilization"/>
    <property type="evidence" value="ECO:0007669"/>
    <property type="project" value="UniProtKB-UniRule"/>
</dbReference>
<evidence type="ECO:0000259" key="18">
    <source>
        <dbReference type="PROSITE" id="PS50110"/>
    </source>
</evidence>
<dbReference type="KEGG" id="tso:IZ6_17550"/>
<keyword evidence="13 16" id="KW-0535">Nitrogen fixation</keyword>
<dbReference type="CDD" id="cd19928">
    <property type="entry name" value="REC_RcNtrC-like"/>
    <property type="match status" value="1"/>
</dbReference>
<feature type="domain" description="Sigma-54 factor interaction" evidence="17">
    <location>
        <begin position="140"/>
        <end position="368"/>
    </location>
</feature>
<proteinExistence type="predicted"/>
<dbReference type="Gene3D" id="1.10.10.60">
    <property type="entry name" value="Homeodomain-like"/>
    <property type="match status" value="1"/>
</dbReference>
<keyword evidence="9 16" id="KW-0805">Transcription regulation</keyword>
<evidence type="ECO:0000256" key="16">
    <source>
        <dbReference type="RuleBase" id="RU365013"/>
    </source>
</evidence>
<dbReference type="InterPro" id="IPR027417">
    <property type="entry name" value="P-loop_NTPase"/>
</dbReference>
<dbReference type="Pfam" id="PF25601">
    <property type="entry name" value="AAA_lid_14"/>
    <property type="match status" value="1"/>
</dbReference>
<keyword evidence="3 16" id="KW-0963">Cytoplasm</keyword>
<dbReference type="Gene3D" id="1.10.8.60">
    <property type="match status" value="1"/>
</dbReference>
<keyword evidence="12 16" id="KW-0804">Transcription</keyword>
<organism evidence="19 20">
    <name type="scientific">Terrihabitans soli</name>
    <dbReference type="NCBI Taxonomy" id="708113"/>
    <lineage>
        <taxon>Bacteria</taxon>
        <taxon>Pseudomonadati</taxon>
        <taxon>Pseudomonadota</taxon>
        <taxon>Alphaproteobacteria</taxon>
        <taxon>Hyphomicrobiales</taxon>
        <taxon>Terrihabitans</taxon>
    </lineage>
</organism>
<dbReference type="GO" id="GO:0000156">
    <property type="term" value="F:phosphorelay response regulator activity"/>
    <property type="evidence" value="ECO:0007669"/>
    <property type="project" value="UniProtKB-UniRule"/>
</dbReference>
<dbReference type="PANTHER" id="PTHR32071:SF95">
    <property type="entry name" value="DNA-BINDING TRANSCRIPTIONAL REGULATOR NTRC"/>
    <property type="match status" value="1"/>
</dbReference>
<dbReference type="InterPro" id="IPR003593">
    <property type="entry name" value="AAA+_ATPase"/>
</dbReference>
<dbReference type="InterPro" id="IPR002197">
    <property type="entry name" value="HTH_Fis"/>
</dbReference>
<dbReference type="SUPFAM" id="SSF52172">
    <property type="entry name" value="CheY-like"/>
    <property type="match status" value="1"/>
</dbReference>
<protein>
    <recommendedName>
        <fullName evidence="2 16">DNA-binding transcriptional regulator NtrC</fullName>
    </recommendedName>
    <alternativeName>
        <fullName evidence="16">Nitrogen regulation protein NR(I)</fullName>
    </alternativeName>
</protein>
<keyword evidence="11 16" id="KW-0010">Activator</keyword>
<dbReference type="RefSeq" id="WP_222874702.1">
    <property type="nucleotide sequence ID" value="NZ_AP023361.1"/>
</dbReference>
<dbReference type="PANTHER" id="PTHR32071">
    <property type="entry name" value="TRANSCRIPTIONAL REGULATORY PROTEIN"/>
    <property type="match status" value="1"/>
</dbReference>
<dbReference type="InterPro" id="IPR025943">
    <property type="entry name" value="Sigma_54_int_dom_ATP-bd_2"/>
</dbReference>
<dbReference type="EMBL" id="AP023361">
    <property type="protein sequence ID" value="BCJ91020.1"/>
    <property type="molecule type" value="Genomic_DNA"/>
</dbReference>
<dbReference type="Gene3D" id="3.40.50.2300">
    <property type="match status" value="1"/>
</dbReference>
<gene>
    <name evidence="16 19" type="primary">ntrC</name>
    <name evidence="19" type="ORF">IZ6_17550</name>
</gene>
<accession>A0A6S6QVJ2</accession>
<dbReference type="InterPro" id="IPR002078">
    <property type="entry name" value="Sigma_54_int"/>
</dbReference>
<dbReference type="SUPFAM" id="SSF46689">
    <property type="entry name" value="Homeodomain-like"/>
    <property type="match status" value="1"/>
</dbReference>
<keyword evidence="10 16" id="KW-0238">DNA-binding</keyword>
<evidence type="ECO:0000256" key="6">
    <source>
        <dbReference type="ARBA" id="ARBA00022741"/>
    </source>
</evidence>
<dbReference type="GO" id="GO:0006355">
    <property type="term" value="P:regulation of DNA-templated transcription"/>
    <property type="evidence" value="ECO:0007669"/>
    <property type="project" value="InterPro"/>
</dbReference>
<evidence type="ECO:0000256" key="5">
    <source>
        <dbReference type="ARBA" id="ARBA00022553"/>
    </source>
</evidence>
<evidence type="ECO:0000256" key="9">
    <source>
        <dbReference type="ARBA" id="ARBA00023015"/>
    </source>
</evidence>
<dbReference type="AlphaFoldDB" id="A0A6S6QVJ2"/>
<sequence>MANGSILVADDDAAIRTVLNQALSRAGYEVRTAGNAATLWRWVTQGEGDLIITDVVMPDENAFDLLPRIKKFRPELPIIVMSAQNTFMTAIRASERGAYEYLPKPFDLKEVLAIVGRALTEPKAQAEKLAANDEVENIPLVGRSSAMQDIYRVLARLMQTDLTVMISGESGTGKELVARALHDYGKRRTGPFVAINMAAIPRDLIESELFGHEKGAFTGAQARSTGRFEQAEGGTLFLDEIGDMPMEAQTRLLRVLQQGEYTTVGGRTPIKTNVRIVAATNKDLKILIQQGLFREDLFFRLNVVPIRLPPLRERAEDVPDLVRHFFALAEREGLPQKQIDAAALDRMKRYRWPGNVRELENLIRRLAALYPQDVITANIVETELAEPSVISGEEERGGLPDEIGPAVERFLSNYFGQYGEALPPPGLYHRILREIEQPLLGAALAATRGNQIRAAELLGLNRNTLRKKIRDLDLRVIRNAR</sequence>
<evidence type="ECO:0000256" key="4">
    <source>
        <dbReference type="ARBA" id="ARBA00022491"/>
    </source>
</evidence>
<evidence type="ECO:0000259" key="17">
    <source>
        <dbReference type="PROSITE" id="PS50045"/>
    </source>
</evidence>
<dbReference type="PROSITE" id="PS00676">
    <property type="entry name" value="SIGMA54_INTERACT_2"/>
    <property type="match status" value="1"/>
</dbReference>
<dbReference type="GO" id="GO:0043565">
    <property type="term" value="F:sequence-specific DNA binding"/>
    <property type="evidence" value="ECO:0007669"/>
    <property type="project" value="InterPro"/>
</dbReference>
<dbReference type="PROSITE" id="PS50045">
    <property type="entry name" value="SIGMA54_INTERACT_4"/>
    <property type="match status" value="1"/>
</dbReference>
<dbReference type="Pfam" id="PF00072">
    <property type="entry name" value="Response_reg"/>
    <property type="match status" value="1"/>
</dbReference>
<evidence type="ECO:0000256" key="13">
    <source>
        <dbReference type="ARBA" id="ARBA00023231"/>
    </source>
</evidence>
<keyword evidence="5 15" id="KW-0597">Phosphoprotein</keyword>
<dbReference type="Proteomes" id="UP000515317">
    <property type="component" value="Chromosome"/>
</dbReference>
<dbReference type="PROSITE" id="PS50110">
    <property type="entry name" value="RESPONSE_REGULATORY"/>
    <property type="match status" value="1"/>
</dbReference>
<dbReference type="InterPro" id="IPR011006">
    <property type="entry name" value="CheY-like_superfamily"/>
</dbReference>
<name>A0A6S6QVJ2_9HYPH</name>
<comment type="subcellular location">
    <subcellularLocation>
        <location evidence="1 16">Cytoplasm</location>
    </subcellularLocation>
</comment>
<evidence type="ECO:0000256" key="1">
    <source>
        <dbReference type="ARBA" id="ARBA00004496"/>
    </source>
</evidence>
<evidence type="ECO:0000256" key="11">
    <source>
        <dbReference type="ARBA" id="ARBA00023159"/>
    </source>
</evidence>
<dbReference type="InterPro" id="IPR025662">
    <property type="entry name" value="Sigma_54_int_dom_ATP-bd_1"/>
</dbReference>
<dbReference type="SUPFAM" id="SSF52540">
    <property type="entry name" value="P-loop containing nucleoside triphosphate hydrolases"/>
    <property type="match status" value="1"/>
</dbReference>
<dbReference type="PROSITE" id="PS00688">
    <property type="entry name" value="SIGMA54_INTERACT_3"/>
    <property type="match status" value="1"/>
</dbReference>
<dbReference type="Pfam" id="PF02954">
    <property type="entry name" value="HTH_8"/>
    <property type="match status" value="1"/>
</dbReference>
<evidence type="ECO:0000256" key="15">
    <source>
        <dbReference type="PROSITE-ProRule" id="PRU00169"/>
    </source>
</evidence>
<dbReference type="GO" id="GO:0005524">
    <property type="term" value="F:ATP binding"/>
    <property type="evidence" value="ECO:0007669"/>
    <property type="project" value="UniProtKB-KW"/>
</dbReference>